<dbReference type="AlphaFoldDB" id="A0A9J5W7N5"/>
<dbReference type="EMBL" id="JACXVP010000012">
    <property type="protein sequence ID" value="KAG5571513.1"/>
    <property type="molecule type" value="Genomic_DNA"/>
</dbReference>
<dbReference type="Proteomes" id="UP000824120">
    <property type="component" value="Chromosome 12"/>
</dbReference>
<evidence type="ECO:0000256" key="1">
    <source>
        <dbReference type="SAM" id="MobiDB-lite"/>
    </source>
</evidence>
<feature type="region of interest" description="Disordered" evidence="1">
    <location>
        <begin position="252"/>
        <end position="284"/>
    </location>
</feature>
<proteinExistence type="predicted"/>
<accession>A0A9J5W7N5</accession>
<name>A0A9J5W7N5_SOLCO</name>
<sequence>MLPNEKKRASTAKAELGSWYGGRSDQLAVVAAFEGWKSVKETGTLYLQALCICYQEWDPGILHVVLVAGLYPMVGRLLLPLKSNKKVVIETAGGDKRYAYKEFSVFGPLPLLLLVTEIVVAPGNEDDDDGNDDDESNYEDADEDNGERWIPFESTTLDVTQIYCLRERLAAVILFKVTHPVKVLPEILAASINAMGCILSYNGMSGISLPHEPVDSLTTMSDPGWKNIMDMNPNISPNSFEYNGRYHRPNMHHQRGGIHVSKGPSAQRGHSKRKHGNGPYQIKF</sequence>
<comment type="caution">
    <text evidence="2">The sequence shown here is derived from an EMBL/GenBank/DDBJ whole genome shotgun (WGS) entry which is preliminary data.</text>
</comment>
<keyword evidence="3" id="KW-1185">Reference proteome</keyword>
<feature type="compositionally biased region" description="Acidic residues" evidence="1">
    <location>
        <begin position="124"/>
        <end position="145"/>
    </location>
</feature>
<dbReference type="OrthoDB" id="1732198at2759"/>
<evidence type="ECO:0000313" key="3">
    <source>
        <dbReference type="Proteomes" id="UP000824120"/>
    </source>
</evidence>
<evidence type="ECO:0000313" key="2">
    <source>
        <dbReference type="EMBL" id="KAG5571513.1"/>
    </source>
</evidence>
<organism evidence="2 3">
    <name type="scientific">Solanum commersonii</name>
    <name type="common">Commerson's wild potato</name>
    <name type="synonym">Commerson's nightshade</name>
    <dbReference type="NCBI Taxonomy" id="4109"/>
    <lineage>
        <taxon>Eukaryota</taxon>
        <taxon>Viridiplantae</taxon>
        <taxon>Streptophyta</taxon>
        <taxon>Embryophyta</taxon>
        <taxon>Tracheophyta</taxon>
        <taxon>Spermatophyta</taxon>
        <taxon>Magnoliopsida</taxon>
        <taxon>eudicotyledons</taxon>
        <taxon>Gunneridae</taxon>
        <taxon>Pentapetalae</taxon>
        <taxon>asterids</taxon>
        <taxon>lamiids</taxon>
        <taxon>Solanales</taxon>
        <taxon>Solanaceae</taxon>
        <taxon>Solanoideae</taxon>
        <taxon>Solaneae</taxon>
        <taxon>Solanum</taxon>
    </lineage>
</organism>
<feature type="region of interest" description="Disordered" evidence="1">
    <location>
        <begin position="123"/>
        <end position="145"/>
    </location>
</feature>
<protein>
    <submittedName>
        <fullName evidence="2">Uncharacterized protein</fullName>
    </submittedName>
</protein>
<reference evidence="2 3" key="1">
    <citation type="submission" date="2020-09" db="EMBL/GenBank/DDBJ databases">
        <title>De no assembly of potato wild relative species, Solanum commersonii.</title>
        <authorList>
            <person name="Cho K."/>
        </authorList>
    </citation>
    <scope>NUCLEOTIDE SEQUENCE [LARGE SCALE GENOMIC DNA]</scope>
    <source>
        <strain evidence="2">LZ3.2</strain>
        <tissue evidence="2">Leaf</tissue>
    </source>
</reference>
<gene>
    <name evidence="2" type="ORF">H5410_061279</name>
</gene>